<dbReference type="GO" id="GO:0016746">
    <property type="term" value="F:acyltransferase activity"/>
    <property type="evidence" value="ECO:0007669"/>
    <property type="project" value="UniProtKB-KW"/>
</dbReference>
<dbReference type="PIRSF" id="PIRSF026649">
    <property type="entry name" value="MsbB"/>
    <property type="match status" value="1"/>
</dbReference>
<evidence type="ECO:0000256" key="9">
    <source>
        <dbReference type="ARBA" id="ARBA00023315"/>
    </source>
</evidence>
<evidence type="ECO:0000256" key="1">
    <source>
        <dbReference type="ARBA" id="ARBA00004533"/>
    </source>
</evidence>
<keyword evidence="4 10" id="KW-0808">Transferase</keyword>
<dbReference type="AlphaFoldDB" id="A0A0G3G5G9"/>
<accession>A0A0G3G5G9</accession>
<dbReference type="CDD" id="cd07984">
    <property type="entry name" value="LPLAT_LABLAT-like"/>
    <property type="match status" value="1"/>
</dbReference>
<evidence type="ECO:0000256" key="6">
    <source>
        <dbReference type="ARBA" id="ARBA00022985"/>
    </source>
</evidence>
<dbReference type="GO" id="GO:0009245">
    <property type="term" value="P:lipid A biosynthetic process"/>
    <property type="evidence" value="ECO:0007669"/>
    <property type="project" value="InterPro"/>
</dbReference>
<protein>
    <submittedName>
        <fullName evidence="10">Lipid A biosynthesis acyltransferase</fullName>
    </submittedName>
</protein>
<keyword evidence="5" id="KW-0812">Transmembrane</keyword>
<organism evidence="10 11">
    <name type="scientific">Thioalkalivibrio versutus</name>
    <dbReference type="NCBI Taxonomy" id="106634"/>
    <lineage>
        <taxon>Bacteria</taxon>
        <taxon>Pseudomonadati</taxon>
        <taxon>Pseudomonadota</taxon>
        <taxon>Gammaproteobacteria</taxon>
        <taxon>Chromatiales</taxon>
        <taxon>Ectothiorhodospiraceae</taxon>
        <taxon>Thioalkalivibrio</taxon>
    </lineage>
</organism>
<dbReference type="PANTHER" id="PTHR30606">
    <property type="entry name" value="LIPID A BIOSYNTHESIS LAUROYL ACYLTRANSFERASE"/>
    <property type="match status" value="1"/>
</dbReference>
<evidence type="ECO:0000256" key="3">
    <source>
        <dbReference type="ARBA" id="ARBA00022519"/>
    </source>
</evidence>
<dbReference type="PATRIC" id="fig|106634.4.peg.2485"/>
<evidence type="ECO:0000256" key="2">
    <source>
        <dbReference type="ARBA" id="ARBA00022475"/>
    </source>
</evidence>
<name>A0A0G3G5G9_9GAMM</name>
<dbReference type="InterPro" id="IPR011920">
    <property type="entry name" value="Lipid_A_LpxL_LpxP"/>
</dbReference>
<dbReference type="PANTHER" id="PTHR30606:SF9">
    <property type="entry name" value="LIPID A BIOSYNTHESIS LAUROYLTRANSFERASE"/>
    <property type="match status" value="1"/>
</dbReference>
<dbReference type="InterPro" id="IPR004960">
    <property type="entry name" value="LipA_acyltrans"/>
</dbReference>
<dbReference type="EMBL" id="CP011367">
    <property type="protein sequence ID" value="AKJ96503.1"/>
    <property type="molecule type" value="Genomic_DNA"/>
</dbReference>
<evidence type="ECO:0000256" key="8">
    <source>
        <dbReference type="ARBA" id="ARBA00023136"/>
    </source>
</evidence>
<dbReference type="OrthoDB" id="9803456at2"/>
<proteinExistence type="predicted"/>
<sequence>MWAVIGLARLVIQLPIRWQQALGRGIGRLFYRYGRKRRAIARTNLELCFPGQPPERREQWLREHFEAAGMGVLEIAMAWWGRDAQLKGHYTIHGLEHLDKALEQGKGALLVSAHFTTLELCGRLLALHREFAAMYRPSERPLINYLFKVNRNRHTAGVIARDDVKGLLRTLRENMPVWYAPDQATSGRQTELVPFFGEPANTQTATHRIARVSGAPVLPFFGYRREDGHYVVTIHPPVEGFPTEDAHADTLRINHIIEEAVMDAPGQYFWTHKRFKKRTGLPDPYAP</sequence>
<dbReference type="KEGG" id="tvr:TVD_12190"/>
<dbReference type="Pfam" id="PF03279">
    <property type="entry name" value="Lip_A_acyltrans"/>
    <property type="match status" value="1"/>
</dbReference>
<evidence type="ECO:0000313" key="11">
    <source>
        <dbReference type="Proteomes" id="UP000064201"/>
    </source>
</evidence>
<keyword evidence="8" id="KW-0472">Membrane</keyword>
<evidence type="ECO:0000256" key="7">
    <source>
        <dbReference type="ARBA" id="ARBA00022989"/>
    </source>
</evidence>
<keyword evidence="6" id="KW-0448">Lipopolysaccharide biosynthesis</keyword>
<dbReference type="RefSeq" id="WP_018939155.1">
    <property type="nucleotide sequence ID" value="NZ_CP011367.1"/>
</dbReference>
<evidence type="ECO:0000256" key="4">
    <source>
        <dbReference type="ARBA" id="ARBA00022679"/>
    </source>
</evidence>
<keyword evidence="2" id="KW-1003">Cell membrane</keyword>
<dbReference type="Proteomes" id="UP000064201">
    <property type="component" value="Chromosome"/>
</dbReference>
<dbReference type="STRING" id="106634.TVD_12190"/>
<evidence type="ECO:0000313" key="10">
    <source>
        <dbReference type="EMBL" id="AKJ96503.1"/>
    </source>
</evidence>
<reference evidence="10 11" key="1">
    <citation type="submission" date="2015-04" db="EMBL/GenBank/DDBJ databases">
        <title>Complete Sequence for the Genome of the Thioalkalivibrio versutus D301.</title>
        <authorList>
            <person name="Mu T."/>
            <person name="Zhou J."/>
            <person name="Xu X."/>
        </authorList>
    </citation>
    <scope>NUCLEOTIDE SEQUENCE [LARGE SCALE GENOMIC DNA]</scope>
    <source>
        <strain evidence="10 11">D301</strain>
    </source>
</reference>
<dbReference type="GO" id="GO:0009103">
    <property type="term" value="P:lipopolysaccharide biosynthetic process"/>
    <property type="evidence" value="ECO:0007669"/>
    <property type="project" value="UniProtKB-KW"/>
</dbReference>
<keyword evidence="3" id="KW-0997">Cell inner membrane</keyword>
<keyword evidence="11" id="KW-1185">Reference proteome</keyword>
<dbReference type="NCBIfam" id="TIGR02207">
    <property type="entry name" value="lipid_A_htrB"/>
    <property type="match status" value="1"/>
</dbReference>
<comment type="subcellular location">
    <subcellularLocation>
        <location evidence="1">Cell inner membrane</location>
    </subcellularLocation>
</comment>
<keyword evidence="7" id="KW-1133">Transmembrane helix</keyword>
<keyword evidence="9 10" id="KW-0012">Acyltransferase</keyword>
<evidence type="ECO:0000256" key="5">
    <source>
        <dbReference type="ARBA" id="ARBA00022692"/>
    </source>
</evidence>
<dbReference type="GO" id="GO:0005886">
    <property type="term" value="C:plasma membrane"/>
    <property type="evidence" value="ECO:0007669"/>
    <property type="project" value="UniProtKB-SubCell"/>
</dbReference>
<gene>
    <name evidence="10" type="ORF">TVD_12190</name>
</gene>